<dbReference type="PANTHER" id="PTHR30033:SF1">
    <property type="entry name" value="FLAGELLAR HOOK-ASSOCIATED PROTEIN 1"/>
    <property type="match status" value="1"/>
</dbReference>
<dbReference type="PANTHER" id="PTHR30033">
    <property type="entry name" value="FLAGELLAR HOOK-ASSOCIATED PROTEIN 1"/>
    <property type="match status" value="1"/>
</dbReference>
<evidence type="ECO:0000256" key="1">
    <source>
        <dbReference type="ARBA" id="ARBA00004117"/>
    </source>
</evidence>
<evidence type="ECO:0000256" key="5">
    <source>
        <dbReference type="ARBA" id="ARBA00022525"/>
    </source>
</evidence>
<protein>
    <recommendedName>
        <fullName evidence="4 7">Flagellar hook-associated protein 1</fullName>
        <shortName evidence="7">HAP1</shortName>
    </recommendedName>
</protein>
<dbReference type="EMBL" id="CP123584">
    <property type="protein sequence ID" value="WZK89522.1"/>
    <property type="molecule type" value="Genomic_DNA"/>
</dbReference>
<keyword evidence="6 7" id="KW-0975">Bacterial flagellum</keyword>
<dbReference type="Pfam" id="PF22638">
    <property type="entry name" value="FlgK_D1"/>
    <property type="match status" value="1"/>
</dbReference>
<feature type="domain" description="Flagellar basal body rod protein N-terminal" evidence="8">
    <location>
        <begin position="7"/>
        <end position="36"/>
    </location>
</feature>
<dbReference type="PRINTS" id="PR01005">
    <property type="entry name" value="FLGHOOKAP1"/>
</dbReference>
<comment type="subcellular location">
    <subcellularLocation>
        <location evidence="1">Bacterial flagellum basal body</location>
    </subcellularLocation>
    <subcellularLocation>
        <location evidence="2 7">Secreted</location>
    </subcellularLocation>
</comment>
<feature type="domain" description="Flagellar basal-body/hook protein C-terminal" evidence="9">
    <location>
        <begin position="446"/>
        <end position="483"/>
    </location>
</feature>
<evidence type="ECO:0000256" key="7">
    <source>
        <dbReference type="RuleBase" id="RU362065"/>
    </source>
</evidence>
<keyword evidence="11" id="KW-0969">Cilium</keyword>
<evidence type="ECO:0000259" key="10">
    <source>
        <dbReference type="Pfam" id="PF22638"/>
    </source>
</evidence>
<reference evidence="11 12" key="1">
    <citation type="submission" date="2023-04" db="EMBL/GenBank/DDBJ databases">
        <title>Complete genome sequence of Alisedimentitalea scapharcae.</title>
        <authorList>
            <person name="Rong J.-C."/>
            <person name="Yi M.-L."/>
            <person name="Zhao Q."/>
        </authorList>
    </citation>
    <scope>NUCLEOTIDE SEQUENCE [LARGE SCALE GENOMIC DNA]</scope>
    <source>
        <strain evidence="11 12">KCTC 42119</strain>
    </source>
</reference>
<evidence type="ECO:0000259" key="9">
    <source>
        <dbReference type="Pfam" id="PF06429"/>
    </source>
</evidence>
<evidence type="ECO:0000313" key="12">
    <source>
        <dbReference type="Proteomes" id="UP001623232"/>
    </source>
</evidence>
<accession>A0ABZ2XW40</accession>
<dbReference type="Pfam" id="PF06429">
    <property type="entry name" value="Flg_bbr_C"/>
    <property type="match status" value="1"/>
</dbReference>
<keyword evidence="11" id="KW-0282">Flagellum</keyword>
<dbReference type="SUPFAM" id="SSF64518">
    <property type="entry name" value="Phase 1 flagellin"/>
    <property type="match status" value="1"/>
</dbReference>
<dbReference type="RefSeq" id="WP_406647846.1">
    <property type="nucleotide sequence ID" value="NZ_CP123584.1"/>
</dbReference>
<dbReference type="InterPro" id="IPR002371">
    <property type="entry name" value="FlgK"/>
</dbReference>
<sequence length="483" mass="50535">MSITSTFNTALSGLSAARRSALTISDNLANALTPGYARRTTELVSQGDLFPGVRVAGVVRNVDPAVVSSRRGAEAELGGATAQAQFFDRMATLVGDPTSATSIGSRLAAFDGALIEAASLPHSPQRLDQAVAQAHDLASSLSDAAEGLRNMRTQADQSIATQVDKLNTALAEVQKLNVRITAAQSGGNDAAALMDQRDMLIDNINVMVPVKVVARDFGQVALYSDGGAILLDGQAAELKFTATRDTMPHMSVDNGLLSGLEINERPVRTDNLRGAIRGGTLAAQFEIRDELAVSAQDALDAAARDLVERFQDAALDSTVSVGAAGLFTDDGAAFDPANEVGISNRISVNAAVDPTQGGESWRLRAGLGASDPGDPGEARLLQAFGAALDAPRLMGSMLLGPGSMSADAVANSLLSHFASLDGRAEQSLGYASVLLTETQRIEQEQGVDTDAELQNLMLVEKAYAANARMLQTVDELMETLLRL</sequence>
<proteinExistence type="inferred from homology"/>
<gene>
    <name evidence="7 11" type="primary">flgK</name>
    <name evidence="11" type="ORF">QEZ52_02945</name>
</gene>
<dbReference type="NCBIfam" id="TIGR02492">
    <property type="entry name" value="flgK_ends"/>
    <property type="match status" value="1"/>
</dbReference>
<keyword evidence="12" id="KW-1185">Reference proteome</keyword>
<feature type="domain" description="Flagellar hook-associated protein FlgK helical" evidence="10">
    <location>
        <begin position="90"/>
        <end position="312"/>
    </location>
</feature>
<comment type="similarity">
    <text evidence="3 7">Belongs to the flagella basal body rod proteins family.</text>
</comment>
<dbReference type="Pfam" id="PF00460">
    <property type="entry name" value="Flg_bb_rod"/>
    <property type="match status" value="1"/>
</dbReference>
<keyword evidence="11" id="KW-0966">Cell projection</keyword>
<evidence type="ECO:0000259" key="8">
    <source>
        <dbReference type="Pfam" id="PF00460"/>
    </source>
</evidence>
<dbReference type="InterPro" id="IPR053927">
    <property type="entry name" value="FlgK_helical"/>
</dbReference>
<keyword evidence="5 7" id="KW-0964">Secreted</keyword>
<organism evidence="11 12">
    <name type="scientific">Aliisedimentitalea scapharcae</name>
    <dbReference type="NCBI Taxonomy" id="1524259"/>
    <lineage>
        <taxon>Bacteria</taxon>
        <taxon>Pseudomonadati</taxon>
        <taxon>Pseudomonadota</taxon>
        <taxon>Alphaproteobacteria</taxon>
        <taxon>Rhodobacterales</taxon>
        <taxon>Roseobacteraceae</taxon>
        <taxon>Aliisedimentitalea</taxon>
    </lineage>
</organism>
<evidence type="ECO:0000256" key="3">
    <source>
        <dbReference type="ARBA" id="ARBA00009677"/>
    </source>
</evidence>
<name>A0ABZ2XW40_9RHOB</name>
<evidence type="ECO:0000313" key="11">
    <source>
        <dbReference type="EMBL" id="WZK89522.1"/>
    </source>
</evidence>
<evidence type="ECO:0000256" key="2">
    <source>
        <dbReference type="ARBA" id="ARBA00004613"/>
    </source>
</evidence>
<dbReference type="Proteomes" id="UP001623232">
    <property type="component" value="Chromosome"/>
</dbReference>
<dbReference type="InterPro" id="IPR001444">
    <property type="entry name" value="Flag_bb_rod_N"/>
</dbReference>
<dbReference type="InterPro" id="IPR010930">
    <property type="entry name" value="Flg_bb/hook_C_dom"/>
</dbReference>
<evidence type="ECO:0000256" key="6">
    <source>
        <dbReference type="ARBA" id="ARBA00023143"/>
    </source>
</evidence>
<evidence type="ECO:0000256" key="4">
    <source>
        <dbReference type="ARBA" id="ARBA00016244"/>
    </source>
</evidence>